<feature type="compositionally biased region" description="Basic and acidic residues" evidence="1">
    <location>
        <begin position="166"/>
        <end position="181"/>
    </location>
</feature>
<feature type="compositionally biased region" description="Basic and acidic residues" evidence="1">
    <location>
        <begin position="241"/>
        <end position="251"/>
    </location>
</feature>
<dbReference type="EMBL" id="JAHMHS010000258">
    <property type="protein sequence ID" value="KAK1704779.1"/>
    <property type="molecule type" value="Genomic_DNA"/>
</dbReference>
<name>A0AAD8U565_GLOAC</name>
<feature type="compositionally biased region" description="Basic and acidic residues" evidence="1">
    <location>
        <begin position="306"/>
        <end position="322"/>
    </location>
</feature>
<feature type="compositionally biased region" description="Basic and acidic residues" evidence="1">
    <location>
        <begin position="346"/>
        <end position="355"/>
    </location>
</feature>
<feature type="compositionally biased region" description="Polar residues" evidence="1">
    <location>
        <begin position="325"/>
        <end position="340"/>
    </location>
</feature>
<dbReference type="GeneID" id="85398975"/>
<evidence type="ECO:0000256" key="1">
    <source>
        <dbReference type="SAM" id="MobiDB-lite"/>
    </source>
</evidence>
<reference evidence="2" key="1">
    <citation type="submission" date="2021-12" db="EMBL/GenBank/DDBJ databases">
        <title>Comparative genomics, transcriptomics and evolutionary studies reveal genomic signatures of adaptation to plant cell wall in hemibiotrophic fungi.</title>
        <authorList>
            <consortium name="DOE Joint Genome Institute"/>
            <person name="Baroncelli R."/>
            <person name="Diaz J.F."/>
            <person name="Benocci T."/>
            <person name="Peng M."/>
            <person name="Battaglia E."/>
            <person name="Haridas S."/>
            <person name="Andreopoulos W."/>
            <person name="Labutti K."/>
            <person name="Pangilinan J."/>
            <person name="Floch G.L."/>
            <person name="Makela M.R."/>
            <person name="Henrissat B."/>
            <person name="Grigoriev I.V."/>
            <person name="Crouch J.A."/>
            <person name="De Vries R.P."/>
            <person name="Sukno S.A."/>
            <person name="Thon M.R."/>
        </authorList>
    </citation>
    <scope>NUCLEOTIDE SEQUENCE</scope>
    <source>
        <strain evidence="2">CBS 112980</strain>
    </source>
</reference>
<dbReference type="AlphaFoldDB" id="A0AAD8U565"/>
<protein>
    <submittedName>
        <fullName evidence="2">Uncharacterized protein</fullName>
    </submittedName>
</protein>
<sequence length="422" mass="46320">MSDQQDPAPLKDPSNKESTPNAPGNQNPSFAKLASAWGPYIPPDTSYYAIEYDDPVLLENIKMLKELTAEYDQDPTDLLDVVMRVPPRLSKSMVHLVVGLLQQQKLLESVLMVTELRAEYDAGAIRDTKNGQSVKKEKKRTKTRKSANVKKDNDNAENGDFVASKGPEKKKEKSQSEDKISKSSGSAESNAAANTNHLAVPKSKRKKSKKKKKAVKATGIAKNNPELNTDKPTAPLNMKTAAKDGVRRGSETIEGNARAITTKSTVSKSKKDKAKGKIDSHYETVKNKTEASIEQEAAPKSKNKMAKTDKKDRATDTNERAEMTQPESSTGSSKTQNNKKVGTCPESDKGQEKAEVSQTTGGGLFSVFEIECMKKVQGRVERGIKDCQEVWTVIQKMEEAVAESKRAKARKMQAQEQAKCSA</sequence>
<dbReference type="RefSeq" id="XP_060357478.1">
    <property type="nucleotide sequence ID" value="XM_060515077.1"/>
</dbReference>
<proteinExistence type="predicted"/>
<gene>
    <name evidence="2" type="ORF">BDZ83DRAFT_758722</name>
</gene>
<feature type="compositionally biased region" description="Polar residues" evidence="1">
    <location>
        <begin position="16"/>
        <end position="29"/>
    </location>
</feature>
<organism evidence="2 3">
    <name type="scientific">Glomerella acutata</name>
    <name type="common">Colletotrichum acutatum</name>
    <dbReference type="NCBI Taxonomy" id="27357"/>
    <lineage>
        <taxon>Eukaryota</taxon>
        <taxon>Fungi</taxon>
        <taxon>Dikarya</taxon>
        <taxon>Ascomycota</taxon>
        <taxon>Pezizomycotina</taxon>
        <taxon>Sordariomycetes</taxon>
        <taxon>Hypocreomycetidae</taxon>
        <taxon>Glomerellales</taxon>
        <taxon>Glomerellaceae</taxon>
        <taxon>Colletotrichum</taxon>
        <taxon>Colletotrichum acutatum species complex</taxon>
    </lineage>
</organism>
<feature type="compositionally biased region" description="Basic and acidic residues" evidence="1">
    <location>
        <begin position="275"/>
        <end position="291"/>
    </location>
</feature>
<comment type="caution">
    <text evidence="2">The sequence shown here is derived from an EMBL/GenBank/DDBJ whole genome shotgun (WGS) entry which is preliminary data.</text>
</comment>
<dbReference type="Proteomes" id="UP001244207">
    <property type="component" value="Unassembled WGS sequence"/>
</dbReference>
<feature type="region of interest" description="Disordered" evidence="1">
    <location>
        <begin position="130"/>
        <end position="359"/>
    </location>
</feature>
<accession>A0AAD8U565</accession>
<feature type="compositionally biased region" description="Basic residues" evidence="1">
    <location>
        <begin position="136"/>
        <end position="148"/>
    </location>
</feature>
<evidence type="ECO:0000313" key="3">
    <source>
        <dbReference type="Proteomes" id="UP001244207"/>
    </source>
</evidence>
<feature type="compositionally biased region" description="Basic residues" evidence="1">
    <location>
        <begin position="202"/>
        <end position="215"/>
    </location>
</feature>
<feature type="region of interest" description="Disordered" evidence="1">
    <location>
        <begin position="1"/>
        <end position="30"/>
    </location>
</feature>
<feature type="compositionally biased region" description="Low complexity" evidence="1">
    <location>
        <begin position="182"/>
        <end position="196"/>
    </location>
</feature>
<evidence type="ECO:0000313" key="2">
    <source>
        <dbReference type="EMBL" id="KAK1704779.1"/>
    </source>
</evidence>
<keyword evidence="3" id="KW-1185">Reference proteome</keyword>